<name>A0AAD9QLU3_ACRCE</name>
<dbReference type="Proteomes" id="UP001249851">
    <property type="component" value="Unassembled WGS sequence"/>
</dbReference>
<dbReference type="AlphaFoldDB" id="A0AAD9QLU3"/>
<organism evidence="2 3">
    <name type="scientific">Acropora cervicornis</name>
    <name type="common">Staghorn coral</name>
    <dbReference type="NCBI Taxonomy" id="6130"/>
    <lineage>
        <taxon>Eukaryota</taxon>
        <taxon>Metazoa</taxon>
        <taxon>Cnidaria</taxon>
        <taxon>Anthozoa</taxon>
        <taxon>Hexacorallia</taxon>
        <taxon>Scleractinia</taxon>
        <taxon>Astrocoeniina</taxon>
        <taxon>Acroporidae</taxon>
        <taxon>Acropora</taxon>
    </lineage>
</organism>
<reference evidence="2" key="1">
    <citation type="journal article" date="2023" name="G3 (Bethesda)">
        <title>Whole genome assembly and annotation of the endangered Caribbean coral Acropora cervicornis.</title>
        <authorList>
            <person name="Selwyn J.D."/>
            <person name="Vollmer S.V."/>
        </authorList>
    </citation>
    <scope>NUCLEOTIDE SEQUENCE</scope>
    <source>
        <strain evidence="2">K2</strain>
    </source>
</reference>
<accession>A0AAD9QLU3</accession>
<feature type="transmembrane region" description="Helical" evidence="1">
    <location>
        <begin position="66"/>
        <end position="92"/>
    </location>
</feature>
<gene>
    <name evidence="2" type="ORF">P5673_012648</name>
</gene>
<proteinExistence type="predicted"/>
<evidence type="ECO:0000256" key="1">
    <source>
        <dbReference type="SAM" id="Phobius"/>
    </source>
</evidence>
<dbReference type="EMBL" id="JARQWQ010000024">
    <property type="protein sequence ID" value="KAK2563670.1"/>
    <property type="molecule type" value="Genomic_DNA"/>
</dbReference>
<comment type="caution">
    <text evidence="2">The sequence shown here is derived from an EMBL/GenBank/DDBJ whole genome shotgun (WGS) entry which is preliminary data.</text>
</comment>
<keyword evidence="1" id="KW-0812">Transmembrane</keyword>
<keyword evidence="1" id="KW-1133">Transmembrane helix</keyword>
<evidence type="ECO:0000313" key="3">
    <source>
        <dbReference type="Proteomes" id="UP001249851"/>
    </source>
</evidence>
<protein>
    <submittedName>
        <fullName evidence="2">Uncharacterized protein</fullName>
    </submittedName>
</protein>
<keyword evidence="1" id="KW-0472">Membrane</keyword>
<keyword evidence="3" id="KW-1185">Reference proteome</keyword>
<evidence type="ECO:0000313" key="2">
    <source>
        <dbReference type="EMBL" id="KAK2563670.1"/>
    </source>
</evidence>
<reference evidence="2" key="2">
    <citation type="journal article" date="2023" name="Science">
        <title>Genomic signatures of disease resistance in endangered staghorn corals.</title>
        <authorList>
            <person name="Vollmer S.V."/>
            <person name="Selwyn J.D."/>
            <person name="Despard B.A."/>
            <person name="Roesel C.L."/>
        </authorList>
    </citation>
    <scope>NUCLEOTIDE SEQUENCE</scope>
    <source>
        <strain evidence="2">K2</strain>
    </source>
</reference>
<sequence>MSILSVKNFIEVVFSYDENSLFYSHVMLVLHRSAGIDIVGSNLICDSYLRKHKSPKDKRLNGKEKIGDIVSSCFLQYCNYVLNFITIIPFFFL</sequence>